<dbReference type="Pfam" id="PF00685">
    <property type="entry name" value="Sulfotransfer_1"/>
    <property type="match status" value="1"/>
</dbReference>
<organism evidence="4 5">
    <name type="scientific">Paenibacillus aceris</name>
    <dbReference type="NCBI Taxonomy" id="869555"/>
    <lineage>
        <taxon>Bacteria</taxon>
        <taxon>Bacillati</taxon>
        <taxon>Bacillota</taxon>
        <taxon>Bacilli</taxon>
        <taxon>Bacillales</taxon>
        <taxon>Paenibacillaceae</taxon>
        <taxon>Paenibacillus</taxon>
    </lineage>
</organism>
<sequence>MTTPSKLPGFFQNTIPKSGTHLLLQILLGIPDVTHDEFKHMYEGNANQVQTHYGVLRGAADNEMITGHIYHMPEWAAMFRQLQMKQIFMIRDLRDILVSFVHFVRTIPYPFSFADPNLPLKESYMQIIYGIPEIEYPHLADYYRLFLGWLDEPGVCTVSFEDLMQSPASRRATITKIAEYLWEGRTPPISIEQMVGRMESNINPFGSPTFREGKIGGWEKAFDHEIKDAFKEVAGDLLIELGQAKNKDW</sequence>
<dbReference type="InterPro" id="IPR000863">
    <property type="entry name" value="Sulfotransferase_dom"/>
</dbReference>
<keyword evidence="2" id="KW-0808">Transferase</keyword>
<dbReference type="Proteomes" id="UP001519344">
    <property type="component" value="Unassembled WGS sequence"/>
</dbReference>
<reference evidence="4 5" key="1">
    <citation type="submission" date="2021-03" db="EMBL/GenBank/DDBJ databases">
        <title>Genomic Encyclopedia of Type Strains, Phase IV (KMG-IV): sequencing the most valuable type-strain genomes for metagenomic binning, comparative biology and taxonomic classification.</title>
        <authorList>
            <person name="Goeker M."/>
        </authorList>
    </citation>
    <scope>NUCLEOTIDE SEQUENCE [LARGE SCALE GENOMIC DNA]</scope>
    <source>
        <strain evidence="4 5">DSM 24950</strain>
    </source>
</reference>
<proteinExistence type="inferred from homology"/>
<dbReference type="PANTHER" id="PTHR11783">
    <property type="entry name" value="SULFOTRANSFERASE SULT"/>
    <property type="match status" value="1"/>
</dbReference>
<keyword evidence="5" id="KW-1185">Reference proteome</keyword>
<protein>
    <recommendedName>
        <fullName evidence="3">Sulfotransferase domain-containing protein</fullName>
    </recommendedName>
</protein>
<feature type="domain" description="Sulfotransferase" evidence="3">
    <location>
        <begin position="14"/>
        <end position="238"/>
    </location>
</feature>
<comment type="caution">
    <text evidence="4">The sequence shown here is derived from an EMBL/GenBank/DDBJ whole genome shotgun (WGS) entry which is preliminary data.</text>
</comment>
<gene>
    <name evidence="4" type="ORF">J2Z65_006267</name>
</gene>
<accession>A0ABS4I7V2</accession>
<dbReference type="EMBL" id="JAGGKV010000027">
    <property type="protein sequence ID" value="MBP1967006.1"/>
    <property type="molecule type" value="Genomic_DNA"/>
</dbReference>
<evidence type="ECO:0000256" key="1">
    <source>
        <dbReference type="ARBA" id="ARBA00005771"/>
    </source>
</evidence>
<comment type="similarity">
    <text evidence="1">Belongs to the sulfotransferase 1 family.</text>
</comment>
<dbReference type="InterPro" id="IPR027417">
    <property type="entry name" value="P-loop_NTPase"/>
</dbReference>
<evidence type="ECO:0000256" key="2">
    <source>
        <dbReference type="ARBA" id="ARBA00022679"/>
    </source>
</evidence>
<dbReference type="RefSeq" id="WP_167068145.1">
    <property type="nucleotide sequence ID" value="NZ_JAAOZR010000094.1"/>
</dbReference>
<dbReference type="Gene3D" id="3.40.50.300">
    <property type="entry name" value="P-loop containing nucleotide triphosphate hydrolases"/>
    <property type="match status" value="1"/>
</dbReference>
<dbReference type="SUPFAM" id="SSF52540">
    <property type="entry name" value="P-loop containing nucleoside triphosphate hydrolases"/>
    <property type="match status" value="1"/>
</dbReference>
<name>A0ABS4I7V2_9BACL</name>
<evidence type="ECO:0000313" key="5">
    <source>
        <dbReference type="Proteomes" id="UP001519344"/>
    </source>
</evidence>
<evidence type="ECO:0000313" key="4">
    <source>
        <dbReference type="EMBL" id="MBP1967006.1"/>
    </source>
</evidence>
<evidence type="ECO:0000259" key="3">
    <source>
        <dbReference type="Pfam" id="PF00685"/>
    </source>
</evidence>